<feature type="region of interest" description="Disordered" evidence="1">
    <location>
        <begin position="119"/>
        <end position="186"/>
    </location>
</feature>
<dbReference type="GeneID" id="64574508"/>
<feature type="compositionally biased region" description="Basic and acidic residues" evidence="1">
    <location>
        <begin position="161"/>
        <end position="171"/>
    </location>
</feature>
<reference evidence="2" key="2">
    <citation type="journal article" name="BMC Genomics">
        <title>New genome assemblies reveal patterns of domestication and adaptation across Brettanomyces (Dekkera) species.</title>
        <authorList>
            <person name="Roach M.J."/>
            <person name="Borneman A.R."/>
        </authorList>
    </citation>
    <scope>NUCLEOTIDE SEQUENCE</scope>
    <source>
        <strain evidence="2">UCD 2041</strain>
    </source>
</reference>
<dbReference type="EMBL" id="CP063137">
    <property type="protein sequence ID" value="QOU22405.1"/>
    <property type="molecule type" value="Genomic_DNA"/>
</dbReference>
<feature type="compositionally biased region" description="Basic and acidic residues" evidence="1">
    <location>
        <begin position="310"/>
        <end position="319"/>
    </location>
</feature>
<name>A0A871RE84_DEKBR</name>
<organism evidence="2 3">
    <name type="scientific">Dekkera bruxellensis</name>
    <name type="common">Brettanomyces custersii</name>
    <dbReference type="NCBI Taxonomy" id="5007"/>
    <lineage>
        <taxon>Eukaryota</taxon>
        <taxon>Fungi</taxon>
        <taxon>Dikarya</taxon>
        <taxon>Ascomycota</taxon>
        <taxon>Saccharomycotina</taxon>
        <taxon>Pichiomycetes</taxon>
        <taxon>Pichiales</taxon>
        <taxon>Pichiaceae</taxon>
        <taxon>Brettanomyces</taxon>
    </lineage>
</organism>
<feature type="compositionally biased region" description="Basic and acidic residues" evidence="1">
    <location>
        <begin position="119"/>
        <end position="142"/>
    </location>
</feature>
<sequence length="326" mass="37621">MGKGALKFHGKSGILPKPRQIFKQPYKHEVYVKPRDTGYADGILHPKGTTRDLIRPKVITPEMLLKRTAAQPKKSYENDELKKMPEAQRYKLKNAELRRKFLKDSYDAEVKRMEKLEAHQKKLTEERKKVAEKAQQHEKSKAELYTTPTVESILKGPMVKPRTEAQREALGLKRKANRTMQRMEVKEHKAEKLMELYNESSKFAITEPKLQLLVDEAFSDRKLKEIKNLLSISPDRLGTLPTSAEFESGLKDIILGQTNNGPSYGAVEDSLSGYNDEIHSIALEYKEKRKVQLAKEAEEKKRRLQQLQDEIVRSREEKQSQPPESD</sequence>
<dbReference type="CDD" id="cd23703">
    <property type="entry name" value="mS26_PET12"/>
    <property type="match status" value="1"/>
</dbReference>
<protein>
    <recommendedName>
        <fullName evidence="4">37S ribosomal protein PET123, mitochondrial</fullName>
    </recommendedName>
</protein>
<dbReference type="RefSeq" id="XP_041138898.1">
    <property type="nucleotide sequence ID" value="XM_041281107.1"/>
</dbReference>
<gene>
    <name evidence="2" type="ORF">BRETT_002584</name>
</gene>
<dbReference type="Pfam" id="PF26163">
    <property type="entry name" value="mS26"/>
    <property type="match status" value="1"/>
</dbReference>
<evidence type="ECO:0008006" key="4">
    <source>
        <dbReference type="Google" id="ProtNLM"/>
    </source>
</evidence>
<dbReference type="KEGG" id="bbrx:BRETT_002584"/>
<dbReference type="AlphaFoldDB" id="A0A871RE84"/>
<evidence type="ECO:0000313" key="2">
    <source>
        <dbReference type="EMBL" id="QOU22405.1"/>
    </source>
</evidence>
<evidence type="ECO:0000313" key="3">
    <source>
        <dbReference type="Proteomes" id="UP000663131"/>
    </source>
</evidence>
<feature type="region of interest" description="Disordered" evidence="1">
    <location>
        <begin position="304"/>
        <end position="326"/>
    </location>
</feature>
<evidence type="ECO:0000256" key="1">
    <source>
        <dbReference type="SAM" id="MobiDB-lite"/>
    </source>
</evidence>
<accession>A0A871RE84</accession>
<dbReference type="OrthoDB" id="5223508at2759"/>
<dbReference type="Proteomes" id="UP000663131">
    <property type="component" value="Chromosome 9"/>
</dbReference>
<dbReference type="InterPro" id="IPR058940">
    <property type="entry name" value="mS26_fungi"/>
</dbReference>
<proteinExistence type="predicted"/>
<reference evidence="2" key="1">
    <citation type="submission" date="2020-10" db="EMBL/GenBank/DDBJ databases">
        <authorList>
            <person name="Palmer J.M."/>
        </authorList>
    </citation>
    <scope>NUCLEOTIDE SEQUENCE</scope>
    <source>
        <strain evidence="2">UCD 2041</strain>
    </source>
</reference>